<keyword evidence="5 6" id="KW-0472">Membrane</keyword>
<feature type="transmembrane region" description="Helical" evidence="6">
    <location>
        <begin position="96"/>
        <end position="112"/>
    </location>
</feature>
<dbReference type="Pfam" id="PF02653">
    <property type="entry name" value="BPD_transp_2"/>
    <property type="match status" value="1"/>
</dbReference>
<dbReference type="GO" id="GO:0022857">
    <property type="term" value="F:transmembrane transporter activity"/>
    <property type="evidence" value="ECO:0007669"/>
    <property type="project" value="InterPro"/>
</dbReference>
<evidence type="ECO:0000256" key="4">
    <source>
        <dbReference type="ARBA" id="ARBA00022989"/>
    </source>
</evidence>
<dbReference type="InterPro" id="IPR001851">
    <property type="entry name" value="ABC_transp_permease"/>
</dbReference>
<dbReference type="GO" id="GO:0005886">
    <property type="term" value="C:plasma membrane"/>
    <property type="evidence" value="ECO:0007669"/>
    <property type="project" value="UniProtKB-SubCell"/>
</dbReference>
<keyword evidence="3 6" id="KW-0812">Transmembrane</keyword>
<feature type="transmembrane region" description="Helical" evidence="6">
    <location>
        <begin position="199"/>
        <end position="217"/>
    </location>
</feature>
<reference evidence="7" key="1">
    <citation type="submission" date="2020-11" db="EMBL/GenBank/DDBJ databases">
        <title>Halonatronomonas betainensis gen. nov., sp. nov. a novel haloalkaliphilic representative of the family Halanaerobiacae capable of betaine degradation.</title>
        <authorList>
            <person name="Boltyanskaya Y."/>
            <person name="Kevbrin V."/>
            <person name="Detkova E."/>
            <person name="Grouzdev D.S."/>
            <person name="Koziaeva V."/>
            <person name="Zhilina T."/>
        </authorList>
    </citation>
    <scope>NUCLEOTIDE SEQUENCE</scope>
    <source>
        <strain evidence="7">Z-7014</strain>
    </source>
</reference>
<dbReference type="RefSeq" id="WP_270453113.1">
    <property type="nucleotide sequence ID" value="NZ_JADPIE010000002.1"/>
</dbReference>
<name>A0A931ATF2_9FIRM</name>
<feature type="transmembrane region" description="Helical" evidence="6">
    <location>
        <begin position="118"/>
        <end position="141"/>
    </location>
</feature>
<dbReference type="AlphaFoldDB" id="A0A931ATF2"/>
<feature type="transmembrane region" description="Helical" evidence="6">
    <location>
        <begin position="248"/>
        <end position="267"/>
    </location>
</feature>
<dbReference type="PANTHER" id="PTHR47089:SF1">
    <property type="entry name" value="GUANOSINE ABC TRANSPORTER PERMEASE PROTEIN NUPP"/>
    <property type="match status" value="1"/>
</dbReference>
<comment type="subcellular location">
    <subcellularLocation>
        <location evidence="1">Cell membrane</location>
        <topology evidence="1">Multi-pass membrane protein</topology>
    </subcellularLocation>
</comment>
<feature type="transmembrane region" description="Helical" evidence="6">
    <location>
        <begin position="153"/>
        <end position="172"/>
    </location>
</feature>
<feature type="transmembrane region" description="Helical" evidence="6">
    <location>
        <begin position="63"/>
        <end position="84"/>
    </location>
</feature>
<proteinExistence type="predicted"/>
<sequence>MKLLKKLIEAIKAFESWSSLLYSLVAIIIALILGAVFIIAFGYDVRVAFFHLYNGSFGSLYSLSQTLFQTTPLIFAGLAVAIGFKSGLFNIGVEGQLYWGALASAVVGLRVGSWPMAIALPVTLLVGAIAGGIWGFIPGLLKAKTGAHEVITTIMLNEIAILGTTFMTVNYFKVAGPVDQTARLAETVRIPPIVPGGDISSGIIIAIIIVGLTYFLLNKTSLGYDLQTVGNSPKAAEYGGIKSSRMTILAMVISGSVAGLAGSTIIMGRLGRFVTNFSPGYGFTGIAVAVLARNNPIAVLLAALLFGALEAGGMTMQLFARIPNDLIGIIQGLVILFVAAPGFIRLLTKFKTRKEAGERT</sequence>
<evidence type="ECO:0000256" key="6">
    <source>
        <dbReference type="SAM" id="Phobius"/>
    </source>
</evidence>
<feature type="transmembrane region" description="Helical" evidence="6">
    <location>
        <begin position="20"/>
        <end position="43"/>
    </location>
</feature>
<gene>
    <name evidence="7" type="ORF">I0Q91_04340</name>
</gene>
<evidence type="ECO:0000256" key="1">
    <source>
        <dbReference type="ARBA" id="ARBA00004651"/>
    </source>
</evidence>
<dbReference type="PANTHER" id="PTHR47089">
    <property type="entry name" value="ABC TRANSPORTER, PERMEASE PROTEIN"/>
    <property type="match status" value="1"/>
</dbReference>
<comment type="caution">
    <text evidence="7">The sequence shown here is derived from an EMBL/GenBank/DDBJ whole genome shotgun (WGS) entry which is preliminary data.</text>
</comment>
<feature type="transmembrane region" description="Helical" evidence="6">
    <location>
        <begin position="299"/>
        <end position="320"/>
    </location>
</feature>
<keyword evidence="2" id="KW-1003">Cell membrane</keyword>
<evidence type="ECO:0000313" key="7">
    <source>
        <dbReference type="EMBL" id="MBF8436299.1"/>
    </source>
</evidence>
<evidence type="ECO:0000256" key="5">
    <source>
        <dbReference type="ARBA" id="ARBA00023136"/>
    </source>
</evidence>
<evidence type="ECO:0000256" key="3">
    <source>
        <dbReference type="ARBA" id="ARBA00022692"/>
    </source>
</evidence>
<dbReference type="CDD" id="cd06580">
    <property type="entry name" value="TM_PBP1_transp_TpRbsC_like"/>
    <property type="match status" value="1"/>
</dbReference>
<keyword evidence="8" id="KW-1185">Reference proteome</keyword>
<feature type="transmembrane region" description="Helical" evidence="6">
    <location>
        <begin position="273"/>
        <end position="292"/>
    </location>
</feature>
<evidence type="ECO:0000313" key="8">
    <source>
        <dbReference type="Proteomes" id="UP000621436"/>
    </source>
</evidence>
<accession>A0A931ATF2</accession>
<dbReference type="Proteomes" id="UP000621436">
    <property type="component" value="Unassembled WGS sequence"/>
</dbReference>
<feature type="transmembrane region" description="Helical" evidence="6">
    <location>
        <begin position="326"/>
        <end position="344"/>
    </location>
</feature>
<organism evidence="7 8">
    <name type="scientific">Halonatronomonas betaini</name>
    <dbReference type="NCBI Taxonomy" id="2778430"/>
    <lineage>
        <taxon>Bacteria</taxon>
        <taxon>Bacillati</taxon>
        <taxon>Bacillota</taxon>
        <taxon>Clostridia</taxon>
        <taxon>Halanaerobiales</taxon>
        <taxon>Halarsenatibacteraceae</taxon>
        <taxon>Halonatronomonas</taxon>
    </lineage>
</organism>
<evidence type="ECO:0000256" key="2">
    <source>
        <dbReference type="ARBA" id="ARBA00022475"/>
    </source>
</evidence>
<protein>
    <submittedName>
        <fullName evidence="7">ABC transporter permease</fullName>
    </submittedName>
</protein>
<dbReference type="EMBL" id="JADPIE010000002">
    <property type="protein sequence ID" value="MBF8436299.1"/>
    <property type="molecule type" value="Genomic_DNA"/>
</dbReference>
<keyword evidence="4 6" id="KW-1133">Transmembrane helix</keyword>